<dbReference type="eggNOG" id="ENOG5034B3W">
    <property type="taxonomic scope" value="Bacteria"/>
</dbReference>
<protein>
    <submittedName>
        <fullName evidence="1">Uncharacterized protein</fullName>
    </submittedName>
</protein>
<reference evidence="1 2" key="1">
    <citation type="journal article" date="2015" name="Stand. Genomic Sci.">
        <title>Genomic information of the arsenic-resistant bacterium Lysobacter arseniciresistens type strain ZS79(T) and comparison of Lysobacter draft genomes.</title>
        <authorList>
            <person name="Liu L."/>
            <person name="Zhang S."/>
            <person name="Luo M."/>
            <person name="Wang G."/>
        </authorList>
    </citation>
    <scope>NUCLEOTIDE SEQUENCE [LARGE SCALE GENOMIC DNA]</scope>
    <source>
        <strain evidence="1 2">ZS79</strain>
    </source>
</reference>
<sequence>MQVFNAELRAALDDVAAAMAAERSPLQLPSGTTVTTCDGYLQQSGGIDREDPELMAALQDYVICDSLALLQRARPVPLAPTSAGHALATRLDFRSFPSSRGPRVTAQAYTFETLVDEPLAIDANAATLDAADWFMRVERVAAADFDGDGREDWLLWIGDDSAAGSYRSFDAVVIRDAARAGLLTAFPLR</sequence>
<name>A0A0A0EZJ0_9GAMM</name>
<dbReference type="EMBL" id="AVPT01000025">
    <property type="protein sequence ID" value="KGM54572.1"/>
    <property type="molecule type" value="Genomic_DNA"/>
</dbReference>
<dbReference type="AlphaFoldDB" id="A0A0A0EZJ0"/>
<evidence type="ECO:0000313" key="1">
    <source>
        <dbReference type="EMBL" id="KGM54572.1"/>
    </source>
</evidence>
<gene>
    <name evidence="1" type="ORF">N799_09080</name>
</gene>
<proteinExistence type="predicted"/>
<organism evidence="1 2">
    <name type="scientific">Lysobacter arseniciresistens ZS79</name>
    <dbReference type="NCBI Taxonomy" id="913325"/>
    <lineage>
        <taxon>Bacteria</taxon>
        <taxon>Pseudomonadati</taxon>
        <taxon>Pseudomonadota</taxon>
        <taxon>Gammaproteobacteria</taxon>
        <taxon>Lysobacterales</taxon>
        <taxon>Lysobacteraceae</taxon>
        <taxon>Novilysobacter</taxon>
    </lineage>
</organism>
<accession>A0A0A0EZJ0</accession>
<comment type="caution">
    <text evidence="1">The sequence shown here is derived from an EMBL/GenBank/DDBJ whole genome shotgun (WGS) entry which is preliminary data.</text>
</comment>
<dbReference type="Proteomes" id="UP000029989">
    <property type="component" value="Unassembled WGS sequence"/>
</dbReference>
<keyword evidence="2" id="KW-1185">Reference proteome</keyword>
<evidence type="ECO:0000313" key="2">
    <source>
        <dbReference type="Proteomes" id="UP000029989"/>
    </source>
</evidence>